<organism evidence="8 9">
    <name type="scientific">Coniochaeta pulveracea</name>
    <dbReference type="NCBI Taxonomy" id="177199"/>
    <lineage>
        <taxon>Eukaryota</taxon>
        <taxon>Fungi</taxon>
        <taxon>Dikarya</taxon>
        <taxon>Ascomycota</taxon>
        <taxon>Pezizomycotina</taxon>
        <taxon>Sordariomycetes</taxon>
        <taxon>Sordariomycetidae</taxon>
        <taxon>Coniochaetales</taxon>
        <taxon>Coniochaetaceae</taxon>
        <taxon>Coniochaeta</taxon>
    </lineage>
</organism>
<dbReference type="PROSITE" id="PS50157">
    <property type="entry name" value="ZINC_FINGER_C2H2_2"/>
    <property type="match status" value="1"/>
</dbReference>
<dbReference type="OrthoDB" id="3524154at2759"/>
<feature type="region of interest" description="Disordered" evidence="6">
    <location>
        <begin position="338"/>
        <end position="425"/>
    </location>
</feature>
<reference evidence="8 9" key="1">
    <citation type="submission" date="2018-08" db="EMBL/GenBank/DDBJ databases">
        <title>Draft genome of the lignicolous fungus Coniochaeta pulveracea.</title>
        <authorList>
            <person name="Borstlap C.J."/>
            <person name="De Witt R.N."/>
            <person name="Botha A."/>
            <person name="Volschenk H."/>
        </authorList>
    </citation>
    <scope>NUCLEOTIDE SEQUENCE [LARGE SCALE GENOMIC DNA]</scope>
    <source>
        <strain evidence="8 9">CAB683</strain>
    </source>
</reference>
<dbReference type="SMART" id="SM00355">
    <property type="entry name" value="ZnF_C2H2"/>
    <property type="match status" value="2"/>
</dbReference>
<dbReference type="GO" id="GO:0005634">
    <property type="term" value="C:nucleus"/>
    <property type="evidence" value="ECO:0007669"/>
    <property type="project" value="TreeGrafter"/>
</dbReference>
<feature type="region of interest" description="Disordered" evidence="6">
    <location>
        <begin position="462"/>
        <end position="487"/>
    </location>
</feature>
<dbReference type="STRING" id="177199.A0A420YA95"/>
<dbReference type="AlphaFoldDB" id="A0A420YA95"/>
<dbReference type="GO" id="GO:0008270">
    <property type="term" value="F:zinc ion binding"/>
    <property type="evidence" value="ECO:0007669"/>
    <property type="project" value="UniProtKB-KW"/>
</dbReference>
<keyword evidence="1" id="KW-0479">Metal-binding</keyword>
<evidence type="ECO:0000256" key="1">
    <source>
        <dbReference type="ARBA" id="ARBA00022723"/>
    </source>
</evidence>
<dbReference type="PROSITE" id="PS00028">
    <property type="entry name" value="ZINC_FINGER_C2H2_1"/>
    <property type="match status" value="1"/>
</dbReference>
<sequence length="705" mass="77777">MASRYSELEFGRTGTSASSYDPLTRPEGLRISPSSFSSFPTPKAMSIPGAKTHDEPPPPLPPPRHVPVDGLMVFDPLERDNNPENYHLRDRSHDEGYHSVGSSRPPNPPHFRTHHMYQKPGVDHYDSNMLLKLNKLSSPRRALSGNSPTAPPLRLPAFSSARSPLSSSARESSTNSSPSMQLPQILSLPDRSRLTPQYNQTSAMDWKPAMLMETNVMMGEARSWRANSNSDSVRGGLTVSSPGGRAQEAREDEPDFPMDDASSPSESLSMGDRGDTDRDRDQDRPHKRRASSPADDTTMPLGSEAFRRRDVGRITRGSPVPRLAPITQGSLLSSTFSSISSGGFSATTPHTSASSMTSAASFGRRSPTGAFPVSPAESNTTVSPSDMFTRDMLPKTGERSSRVLRQTTGRSHDSRGTENQVQSSRWAADLYTQNYQPPYSTSRDSINSAAVRDTYSPAALRASSNMAASEETTHRSGSSWQDMSQHQQLLRVPGTASLEASALAQRDSGSLLARSPGEEFTSNTGSLATKMQGFLMCDCCPKKPKKFETPEALRAHESEKQYKCSYCSNRFKNKNEAERHQNSIHKRLHSWSCSAMTSYERAFYDSTSRPGEADSCGYCGADFPRSGPYLSQGVRHPTREDWDVRAVHLTEVHKYKECNLTKKFYRADHFRQHIKHSHAGSSGKWTNVLESACMIDEAPPTRSPQ</sequence>
<feature type="compositionally biased region" description="Polar residues" evidence="6">
    <location>
        <begin position="475"/>
        <end position="487"/>
    </location>
</feature>
<evidence type="ECO:0000256" key="5">
    <source>
        <dbReference type="PROSITE-ProRule" id="PRU00042"/>
    </source>
</evidence>
<dbReference type="SUPFAM" id="SSF57667">
    <property type="entry name" value="beta-beta-alpha zinc fingers"/>
    <property type="match status" value="1"/>
</dbReference>
<feature type="region of interest" description="Disordered" evidence="6">
    <location>
        <begin position="139"/>
        <end position="193"/>
    </location>
</feature>
<proteinExistence type="predicted"/>
<dbReference type="Proteomes" id="UP000275385">
    <property type="component" value="Unassembled WGS sequence"/>
</dbReference>
<feature type="domain" description="C2H2-type" evidence="7">
    <location>
        <begin position="562"/>
        <end position="590"/>
    </location>
</feature>
<feature type="compositionally biased region" description="Polar residues" evidence="6">
    <location>
        <begin position="376"/>
        <end position="386"/>
    </location>
</feature>
<dbReference type="EMBL" id="QVQW01000027">
    <property type="protein sequence ID" value="RKU44801.1"/>
    <property type="molecule type" value="Genomic_DNA"/>
</dbReference>
<dbReference type="Pfam" id="PF24537">
    <property type="entry name" value="zf-C2H2_fungi"/>
    <property type="match status" value="1"/>
</dbReference>
<feature type="compositionally biased region" description="Basic and acidic residues" evidence="6">
    <location>
        <begin position="388"/>
        <end position="401"/>
    </location>
</feature>
<dbReference type="InterPro" id="IPR057026">
    <property type="entry name" value="Znf-C2H2_ascomycetes"/>
</dbReference>
<evidence type="ECO:0000256" key="3">
    <source>
        <dbReference type="ARBA" id="ARBA00022771"/>
    </source>
</evidence>
<dbReference type="Gene3D" id="3.30.160.60">
    <property type="entry name" value="Classic Zinc Finger"/>
    <property type="match status" value="1"/>
</dbReference>
<feature type="compositionally biased region" description="Basic and acidic residues" evidence="6">
    <location>
        <begin position="272"/>
        <end position="284"/>
    </location>
</feature>
<protein>
    <recommendedName>
        <fullName evidence="7">C2H2-type domain-containing protein</fullName>
    </recommendedName>
</protein>
<dbReference type="GO" id="GO:0000981">
    <property type="term" value="F:DNA-binding transcription factor activity, RNA polymerase II-specific"/>
    <property type="evidence" value="ECO:0007669"/>
    <property type="project" value="TreeGrafter"/>
</dbReference>
<accession>A0A420YA95</accession>
<feature type="region of interest" description="Disordered" evidence="6">
    <location>
        <begin position="224"/>
        <end position="326"/>
    </location>
</feature>
<dbReference type="PANTHER" id="PTHR24409:SF295">
    <property type="entry name" value="AZ2-RELATED"/>
    <property type="match status" value="1"/>
</dbReference>
<evidence type="ECO:0000256" key="4">
    <source>
        <dbReference type="ARBA" id="ARBA00022833"/>
    </source>
</evidence>
<feature type="compositionally biased region" description="Low complexity" evidence="6">
    <location>
        <begin position="155"/>
        <end position="179"/>
    </location>
</feature>
<name>A0A420YA95_9PEZI</name>
<keyword evidence="4" id="KW-0862">Zinc</keyword>
<dbReference type="InterPro" id="IPR013087">
    <property type="entry name" value="Znf_C2H2_type"/>
</dbReference>
<feature type="compositionally biased region" description="Basic and acidic residues" evidence="6">
    <location>
        <begin position="76"/>
        <end position="97"/>
    </location>
</feature>
<evidence type="ECO:0000256" key="2">
    <source>
        <dbReference type="ARBA" id="ARBA00022737"/>
    </source>
</evidence>
<keyword evidence="2" id="KW-0677">Repeat</keyword>
<evidence type="ECO:0000313" key="9">
    <source>
        <dbReference type="Proteomes" id="UP000275385"/>
    </source>
</evidence>
<evidence type="ECO:0000313" key="8">
    <source>
        <dbReference type="EMBL" id="RKU44801.1"/>
    </source>
</evidence>
<evidence type="ECO:0000256" key="6">
    <source>
        <dbReference type="SAM" id="MobiDB-lite"/>
    </source>
</evidence>
<comment type="caution">
    <text evidence="8">The sequence shown here is derived from an EMBL/GenBank/DDBJ whole genome shotgun (WGS) entry which is preliminary data.</text>
</comment>
<keyword evidence="9" id="KW-1185">Reference proteome</keyword>
<feature type="region of interest" description="Disordered" evidence="6">
    <location>
        <begin position="1"/>
        <end position="122"/>
    </location>
</feature>
<gene>
    <name evidence="8" type="ORF">DL546_007718</name>
</gene>
<feature type="compositionally biased region" description="Basic and acidic residues" evidence="6">
    <location>
        <begin position="1"/>
        <end position="10"/>
    </location>
</feature>
<feature type="compositionally biased region" description="Low complexity" evidence="6">
    <location>
        <begin position="338"/>
        <end position="361"/>
    </location>
</feature>
<keyword evidence="3 5" id="KW-0863">Zinc-finger</keyword>
<evidence type="ECO:0000259" key="7">
    <source>
        <dbReference type="PROSITE" id="PS50157"/>
    </source>
</evidence>
<dbReference type="PANTHER" id="PTHR24409">
    <property type="entry name" value="ZINC FINGER PROTEIN 142"/>
    <property type="match status" value="1"/>
</dbReference>
<dbReference type="InterPro" id="IPR036236">
    <property type="entry name" value="Znf_C2H2_sf"/>
</dbReference>
<dbReference type="GO" id="GO:0000977">
    <property type="term" value="F:RNA polymerase II transcription regulatory region sequence-specific DNA binding"/>
    <property type="evidence" value="ECO:0007669"/>
    <property type="project" value="TreeGrafter"/>
</dbReference>